<accession>A0AAD5GVK6</accession>
<comment type="caution">
    <text evidence="2">The sequence shown here is derived from an EMBL/GenBank/DDBJ whole genome shotgun (WGS) entry which is preliminary data.</text>
</comment>
<feature type="transmembrane region" description="Helical" evidence="1">
    <location>
        <begin position="74"/>
        <end position="91"/>
    </location>
</feature>
<keyword evidence="1" id="KW-0812">Transmembrane</keyword>
<keyword evidence="1" id="KW-1133">Transmembrane helix</keyword>
<protein>
    <submittedName>
        <fullName evidence="2">Uncharacterized protein</fullName>
    </submittedName>
</protein>
<dbReference type="PANTHER" id="PTHR47198">
    <property type="entry name" value="OS05G0299300 PROTEIN"/>
    <property type="match status" value="1"/>
</dbReference>
<evidence type="ECO:0000313" key="3">
    <source>
        <dbReference type="Proteomes" id="UP001206925"/>
    </source>
</evidence>
<dbReference type="Proteomes" id="UP001206925">
    <property type="component" value="Unassembled WGS sequence"/>
</dbReference>
<evidence type="ECO:0000256" key="1">
    <source>
        <dbReference type="SAM" id="Phobius"/>
    </source>
</evidence>
<gene>
    <name evidence="2" type="ORF">M8C21_031445</name>
</gene>
<keyword evidence="1" id="KW-0472">Membrane</keyword>
<dbReference type="AlphaFoldDB" id="A0AAD5GVK6"/>
<feature type="transmembrane region" description="Helical" evidence="1">
    <location>
        <begin position="12"/>
        <end position="31"/>
    </location>
</feature>
<proteinExistence type="predicted"/>
<feature type="transmembrane region" description="Helical" evidence="1">
    <location>
        <begin position="103"/>
        <end position="122"/>
    </location>
</feature>
<keyword evidence="3" id="KW-1185">Reference proteome</keyword>
<sequence length="190" mass="20537">MVGKATIINDKVYFIADVTLSIFLLCSPAVLQPNRPLTADDGCSCHSGGGVLGFVQPFWVSFRHSYREKYGGDFSSPIVFLPMILLLTAVCESSMEATNYPQFFGVLWLAFLHVAVFLLLIGTAEGGIKAWNVDAKTFVCDLSTTTASVVDLKCNPVGPIFVSAAALQGPVSKFSHILFTLMSSALRVYV</sequence>
<reference evidence="2" key="1">
    <citation type="submission" date="2022-06" db="EMBL/GenBank/DDBJ databases">
        <title>Uncovering the hologenomic basis of an extraordinary plant invasion.</title>
        <authorList>
            <person name="Bieker V.C."/>
            <person name="Martin M.D."/>
            <person name="Gilbert T."/>
            <person name="Hodgins K."/>
            <person name="Battlay P."/>
            <person name="Petersen B."/>
            <person name="Wilson J."/>
        </authorList>
    </citation>
    <scope>NUCLEOTIDE SEQUENCE</scope>
    <source>
        <strain evidence="2">AA19_3_7</strain>
        <tissue evidence="2">Leaf</tissue>
    </source>
</reference>
<organism evidence="2 3">
    <name type="scientific">Ambrosia artemisiifolia</name>
    <name type="common">Common ragweed</name>
    <dbReference type="NCBI Taxonomy" id="4212"/>
    <lineage>
        <taxon>Eukaryota</taxon>
        <taxon>Viridiplantae</taxon>
        <taxon>Streptophyta</taxon>
        <taxon>Embryophyta</taxon>
        <taxon>Tracheophyta</taxon>
        <taxon>Spermatophyta</taxon>
        <taxon>Magnoliopsida</taxon>
        <taxon>eudicotyledons</taxon>
        <taxon>Gunneridae</taxon>
        <taxon>Pentapetalae</taxon>
        <taxon>asterids</taxon>
        <taxon>campanulids</taxon>
        <taxon>Asterales</taxon>
        <taxon>Asteraceae</taxon>
        <taxon>Asteroideae</taxon>
        <taxon>Heliantheae alliance</taxon>
        <taxon>Heliantheae</taxon>
        <taxon>Ambrosia</taxon>
    </lineage>
</organism>
<dbReference type="PANTHER" id="PTHR47198:SF1">
    <property type="entry name" value="WD REPEAT-CONTAINING PROTEIN 91-LIKE ISOFORM X1"/>
    <property type="match status" value="1"/>
</dbReference>
<evidence type="ECO:0000313" key="2">
    <source>
        <dbReference type="EMBL" id="KAI7757317.1"/>
    </source>
</evidence>
<dbReference type="EMBL" id="JAMZMK010000138">
    <property type="protein sequence ID" value="KAI7757317.1"/>
    <property type="molecule type" value="Genomic_DNA"/>
</dbReference>
<name>A0AAD5GVK6_AMBAR</name>